<dbReference type="InterPro" id="IPR009060">
    <property type="entry name" value="UBA-like_sf"/>
</dbReference>
<organism evidence="7">
    <name type="scientific">Pyramimonas obovata</name>
    <dbReference type="NCBI Taxonomy" id="1411642"/>
    <lineage>
        <taxon>Eukaryota</taxon>
        <taxon>Viridiplantae</taxon>
        <taxon>Chlorophyta</taxon>
        <taxon>Pyramimonadophyceae</taxon>
        <taxon>Pyramimonadales</taxon>
        <taxon>Pyramimonadaceae</taxon>
        <taxon>Pyramimonas</taxon>
        <taxon>Pyramimonas incertae sedis</taxon>
    </lineage>
</organism>
<feature type="compositionally biased region" description="Polar residues" evidence="5">
    <location>
        <begin position="95"/>
        <end position="107"/>
    </location>
</feature>
<name>A0A7S0RL38_9CHLO</name>
<evidence type="ECO:0000259" key="6">
    <source>
        <dbReference type="PROSITE" id="PS50030"/>
    </source>
</evidence>
<dbReference type="InterPro" id="IPR023476">
    <property type="entry name" value="Pep_tRNA_hydro_II_dom_sf"/>
</dbReference>
<dbReference type="EC" id="3.1.1.29" evidence="1"/>
<dbReference type="InterPro" id="IPR015940">
    <property type="entry name" value="UBA"/>
</dbReference>
<protein>
    <recommendedName>
        <fullName evidence="1">peptidyl-tRNA hydrolase</fullName>
        <ecNumber evidence="1">3.1.1.29</ecNumber>
    </recommendedName>
</protein>
<dbReference type="SUPFAM" id="SSF46934">
    <property type="entry name" value="UBA-like"/>
    <property type="match status" value="1"/>
</dbReference>
<dbReference type="EMBL" id="HBFA01029211">
    <property type="protein sequence ID" value="CAD8679884.1"/>
    <property type="molecule type" value="Transcribed_RNA"/>
</dbReference>
<dbReference type="PANTHER" id="PTHR12649">
    <property type="entry name" value="PEPTIDYL-TRNA HYDROLASE 2"/>
    <property type="match status" value="1"/>
</dbReference>
<feature type="region of interest" description="Disordered" evidence="5">
    <location>
        <begin position="77"/>
        <end position="115"/>
    </location>
</feature>
<dbReference type="InterPro" id="IPR002833">
    <property type="entry name" value="PTH2"/>
</dbReference>
<reference evidence="7" key="1">
    <citation type="submission" date="2021-01" db="EMBL/GenBank/DDBJ databases">
        <authorList>
            <person name="Corre E."/>
            <person name="Pelletier E."/>
            <person name="Niang G."/>
            <person name="Scheremetjew M."/>
            <person name="Finn R."/>
            <person name="Kale V."/>
            <person name="Holt S."/>
            <person name="Cochrane G."/>
            <person name="Meng A."/>
            <person name="Brown T."/>
            <person name="Cohen L."/>
        </authorList>
    </citation>
    <scope>NUCLEOTIDE SEQUENCE</scope>
    <source>
        <strain evidence="7">CCMP722</strain>
    </source>
</reference>
<evidence type="ECO:0000256" key="4">
    <source>
        <dbReference type="ARBA" id="ARBA00048707"/>
    </source>
</evidence>
<dbReference type="PROSITE" id="PS50030">
    <property type="entry name" value="UBA"/>
    <property type="match status" value="1"/>
</dbReference>
<evidence type="ECO:0000256" key="5">
    <source>
        <dbReference type="SAM" id="MobiDB-lite"/>
    </source>
</evidence>
<dbReference type="SUPFAM" id="SSF102462">
    <property type="entry name" value="Peptidyl-tRNA hydrolase II"/>
    <property type="match status" value="1"/>
</dbReference>
<evidence type="ECO:0000256" key="3">
    <source>
        <dbReference type="ARBA" id="ARBA00038050"/>
    </source>
</evidence>
<keyword evidence="2" id="KW-0378">Hydrolase</keyword>
<sequence length="271" mass="28760">MNNAVVAPFPELVAQMMDMGFTENQSRRALMVTSNTGIEAAVNWLMENLNDPAHDQPPPAITGPHPMIVPDSPTAINWRPPGASLAQQPGPHGQTEGTRTGHVSPSGQAVGVPSPNARVVVNPAGERVPALISSADAKVAIVIPLDLPMTAGKLASQCAHAAVAHYKLSIRSGMDWVPNWEASGEKTVVLACDNSQMIPELIEKAQSFMLLTHVVRDAGLTEVAPGTVTCMAVGGPCNHVDMVTRDLEALHDLPIVQGPSIRAVNDFFDWK</sequence>
<proteinExistence type="inferred from homology"/>
<gene>
    <name evidence="7" type="ORF">POBO1169_LOCUS14772</name>
</gene>
<dbReference type="Pfam" id="PF22562">
    <property type="entry name" value="UBA_7"/>
    <property type="match status" value="1"/>
</dbReference>
<dbReference type="Pfam" id="PF01981">
    <property type="entry name" value="PTH2"/>
    <property type="match status" value="1"/>
</dbReference>
<evidence type="ECO:0000256" key="2">
    <source>
        <dbReference type="ARBA" id="ARBA00022801"/>
    </source>
</evidence>
<dbReference type="SMART" id="SM00165">
    <property type="entry name" value="UBA"/>
    <property type="match status" value="1"/>
</dbReference>
<dbReference type="FunFam" id="3.40.1490.10:FF:000002">
    <property type="entry name" value="Peptidyl-tRNA hydrolase 2, mitochondrial"/>
    <property type="match status" value="1"/>
</dbReference>
<comment type="similarity">
    <text evidence="3">Belongs to the PTH2 family.</text>
</comment>
<dbReference type="AlphaFoldDB" id="A0A7S0RL38"/>
<feature type="domain" description="UBA" evidence="6">
    <location>
        <begin position="7"/>
        <end position="48"/>
    </location>
</feature>
<dbReference type="PANTHER" id="PTHR12649:SF11">
    <property type="entry name" value="PEPTIDYL-TRNA HYDROLASE 2, MITOCHONDRIAL"/>
    <property type="match status" value="1"/>
</dbReference>
<evidence type="ECO:0000313" key="7">
    <source>
        <dbReference type="EMBL" id="CAD8679884.1"/>
    </source>
</evidence>
<comment type="catalytic activity">
    <reaction evidence="4">
        <text>an N-acyl-L-alpha-aminoacyl-tRNA + H2O = an N-acyl-L-amino acid + a tRNA + H(+)</text>
        <dbReference type="Rhea" id="RHEA:54448"/>
        <dbReference type="Rhea" id="RHEA-COMP:10123"/>
        <dbReference type="Rhea" id="RHEA-COMP:13883"/>
        <dbReference type="ChEBI" id="CHEBI:15377"/>
        <dbReference type="ChEBI" id="CHEBI:15378"/>
        <dbReference type="ChEBI" id="CHEBI:59874"/>
        <dbReference type="ChEBI" id="CHEBI:78442"/>
        <dbReference type="ChEBI" id="CHEBI:138191"/>
        <dbReference type="EC" id="3.1.1.29"/>
    </reaction>
</comment>
<dbReference type="GO" id="GO:0004045">
    <property type="term" value="F:peptidyl-tRNA hydrolase activity"/>
    <property type="evidence" value="ECO:0007669"/>
    <property type="project" value="UniProtKB-EC"/>
</dbReference>
<dbReference type="CDD" id="cd14296">
    <property type="entry name" value="UBA1_scUBP14_like"/>
    <property type="match status" value="1"/>
</dbReference>
<dbReference type="Gene3D" id="1.10.8.10">
    <property type="entry name" value="DNA helicase RuvA subunit, C-terminal domain"/>
    <property type="match status" value="1"/>
</dbReference>
<accession>A0A7S0RL38</accession>
<dbReference type="Gene3D" id="3.40.1490.10">
    <property type="entry name" value="Bit1"/>
    <property type="match status" value="1"/>
</dbReference>
<dbReference type="NCBIfam" id="TIGR00283">
    <property type="entry name" value="arch_pth2"/>
    <property type="match status" value="1"/>
</dbReference>
<evidence type="ECO:0000256" key="1">
    <source>
        <dbReference type="ARBA" id="ARBA00013260"/>
    </source>
</evidence>
<dbReference type="GO" id="GO:0005829">
    <property type="term" value="C:cytosol"/>
    <property type="evidence" value="ECO:0007669"/>
    <property type="project" value="TreeGrafter"/>
</dbReference>